<accession>A0A1A3P4F2</accession>
<evidence type="ECO:0000313" key="3">
    <source>
        <dbReference type="Proteomes" id="UP000093928"/>
    </source>
</evidence>
<comment type="caution">
    <text evidence="2">The sequence shown here is derived from an EMBL/GenBank/DDBJ whole genome shotgun (WGS) entry which is preliminary data.</text>
</comment>
<dbReference type="InterPro" id="IPR038332">
    <property type="entry name" value="PPE_sf"/>
</dbReference>
<dbReference type="InterPro" id="IPR000084">
    <property type="entry name" value="PE-PGRS_N"/>
</dbReference>
<gene>
    <name evidence="2" type="ORF">A5634_20180</name>
</gene>
<sequence>MSFVTASPDLVSAAAGQLAGIRSSLGAAVETAAGPTTGIATAAADEISLAISRVFGTYGQEFQALNAQAASFNAEFVRLLNGGATAYLEAEIANAQRTLAGAGVAAPAATDPFGGLLGPLGPILGGGTSGGGTTTGGGGGLLGGLLGPLSGGTSGLSTLISGAGLSPLFNNAGQQLGSLISGFANGTGGAALTNALQGFTGPIGTIPIVGDLGRVLFPGLFAPAVVTAPTPPMGSAWQQLFTNTSNNLSALGYAMNQDPFPLLRQIAANQQGYAAQINSDIAYIAANPAVWAEANLRYLATANPALAIQTVLTDQVKYANILGTSLARFGADVQAGLGQFQTSWQAVNHDIAIGDYNGAVEDGTAAFLNLFITGFDTSNLNDIKIVGPASDLFPIFALPGQEAQTFANLFPGNSVPGKMTQNFANILNAFADTSVSTTIGFELQPTPRLSLDANFGLPMSVLFSVLGAPVAGLDGFATASSVIGNGIATGNIGAIAAGIVDSPAYVLDGMLNGTTIVDLTMGVKLSSVPVLGPVIDPLLGDVSIPIEMHLPFNGLLVPPQQVTATVPLNLFNIIDIPINLTLGGTPFAGLANTLLVYTPRHLADVITPV</sequence>
<protein>
    <submittedName>
        <fullName evidence="2">PE-PGRS family protein</fullName>
    </submittedName>
</protein>
<dbReference type="EMBL" id="LZLS01000074">
    <property type="protein sequence ID" value="OBK28545.1"/>
    <property type="molecule type" value="Genomic_DNA"/>
</dbReference>
<reference evidence="2 3" key="1">
    <citation type="submission" date="2016-06" db="EMBL/GenBank/DDBJ databases">
        <authorList>
            <person name="Kjaerup R.B."/>
            <person name="Dalgaard T.S."/>
            <person name="Juul-Madsen H.R."/>
        </authorList>
    </citation>
    <scope>NUCLEOTIDE SEQUENCE [LARGE SCALE GENOMIC DNA]</scope>
    <source>
        <strain evidence="2 3">1165133.8</strain>
    </source>
</reference>
<feature type="domain" description="PE" evidence="1">
    <location>
        <begin position="4"/>
        <end position="94"/>
    </location>
</feature>
<evidence type="ECO:0000259" key="1">
    <source>
        <dbReference type="Pfam" id="PF00934"/>
    </source>
</evidence>
<proteinExistence type="predicted"/>
<dbReference type="Pfam" id="PF00934">
    <property type="entry name" value="PE"/>
    <property type="match status" value="1"/>
</dbReference>
<dbReference type="AlphaFoldDB" id="A0A1A3P4F2"/>
<dbReference type="OrthoDB" id="4752283at2"/>
<dbReference type="Gene3D" id="1.10.287.850">
    <property type="entry name" value="HP0062-like domain"/>
    <property type="match status" value="1"/>
</dbReference>
<evidence type="ECO:0000313" key="2">
    <source>
        <dbReference type="EMBL" id="OBK28545.1"/>
    </source>
</evidence>
<name>A0A1A3P4F2_MYCAS</name>
<dbReference type="Proteomes" id="UP000093928">
    <property type="component" value="Unassembled WGS sequence"/>
</dbReference>
<dbReference type="RefSeq" id="WP_065143489.1">
    <property type="nucleotide sequence ID" value="NZ_LZLS01000074.1"/>
</dbReference>
<organism evidence="2 3">
    <name type="scientific">Mycobacterium asiaticum</name>
    <dbReference type="NCBI Taxonomy" id="1790"/>
    <lineage>
        <taxon>Bacteria</taxon>
        <taxon>Bacillati</taxon>
        <taxon>Actinomycetota</taxon>
        <taxon>Actinomycetes</taxon>
        <taxon>Mycobacteriales</taxon>
        <taxon>Mycobacteriaceae</taxon>
        <taxon>Mycobacterium</taxon>
    </lineage>
</organism>
<dbReference type="SUPFAM" id="SSF140459">
    <property type="entry name" value="PE/PPE dimer-like"/>
    <property type="match status" value="1"/>
</dbReference>